<keyword evidence="5" id="KW-0742">SOS response</keyword>
<evidence type="ECO:0000256" key="5">
    <source>
        <dbReference type="ARBA" id="ARBA00023236"/>
    </source>
</evidence>
<dbReference type="STRING" id="355243.SAMN03080615_02666"/>
<dbReference type="InterPro" id="IPR001126">
    <property type="entry name" value="UmuC"/>
</dbReference>
<evidence type="ECO:0000256" key="4">
    <source>
        <dbReference type="ARBA" id="ARBA00023204"/>
    </source>
</evidence>
<dbReference type="AlphaFoldDB" id="A0A1H9IMW3"/>
<dbReference type="Proteomes" id="UP000198749">
    <property type="component" value="Unassembled WGS sequence"/>
</dbReference>
<dbReference type="RefSeq" id="WP_091359034.1">
    <property type="nucleotide sequence ID" value="NZ_AP025284.1"/>
</dbReference>
<dbReference type="GO" id="GO:0042276">
    <property type="term" value="P:error-prone translesion synthesis"/>
    <property type="evidence" value="ECO:0007669"/>
    <property type="project" value="TreeGrafter"/>
</dbReference>
<dbReference type="GO" id="GO:0003887">
    <property type="term" value="F:DNA-directed DNA polymerase activity"/>
    <property type="evidence" value="ECO:0007669"/>
    <property type="project" value="TreeGrafter"/>
</dbReference>
<dbReference type="InterPro" id="IPR017961">
    <property type="entry name" value="DNA_pol_Y-fam_little_finger"/>
</dbReference>
<dbReference type="CDD" id="cd01700">
    <property type="entry name" value="PolY_Pol_V_umuC"/>
    <property type="match status" value="1"/>
</dbReference>
<evidence type="ECO:0000256" key="3">
    <source>
        <dbReference type="ARBA" id="ARBA00023199"/>
    </source>
</evidence>
<dbReference type="Gene3D" id="3.40.1170.60">
    <property type="match status" value="1"/>
</dbReference>
<dbReference type="Gene3D" id="3.30.1490.100">
    <property type="entry name" value="DNA polymerase, Y-family, little finger domain"/>
    <property type="match status" value="1"/>
</dbReference>
<dbReference type="PROSITE" id="PS50173">
    <property type="entry name" value="UMUC"/>
    <property type="match status" value="1"/>
</dbReference>
<dbReference type="GO" id="GO:0009432">
    <property type="term" value="P:SOS response"/>
    <property type="evidence" value="ECO:0007669"/>
    <property type="project" value="UniProtKB-KW"/>
</dbReference>
<dbReference type="Gene3D" id="1.10.150.20">
    <property type="entry name" value="5' to 3' exonuclease, C-terminal subdomain"/>
    <property type="match status" value="1"/>
</dbReference>
<proteinExistence type="inferred from homology"/>
<dbReference type="InterPro" id="IPR036775">
    <property type="entry name" value="DNA_pol_Y-fam_lit_finger_sf"/>
</dbReference>
<evidence type="ECO:0000313" key="8">
    <source>
        <dbReference type="Proteomes" id="UP000198749"/>
    </source>
</evidence>
<dbReference type="EMBL" id="FOGB01000007">
    <property type="protein sequence ID" value="SEQ76081.1"/>
    <property type="molecule type" value="Genomic_DNA"/>
</dbReference>
<dbReference type="OrthoDB" id="9808813at2"/>
<evidence type="ECO:0000256" key="1">
    <source>
        <dbReference type="ARBA" id="ARBA00010945"/>
    </source>
</evidence>
<dbReference type="InterPro" id="IPR025188">
    <property type="entry name" value="DUF4113"/>
</dbReference>
<dbReference type="NCBIfam" id="NF002955">
    <property type="entry name" value="PRK03609.1"/>
    <property type="match status" value="1"/>
</dbReference>
<protein>
    <submittedName>
        <fullName evidence="7">DNA polymerase V</fullName>
    </submittedName>
</protein>
<reference evidence="8" key="1">
    <citation type="submission" date="2016-10" db="EMBL/GenBank/DDBJ databases">
        <authorList>
            <person name="Varghese N."/>
            <person name="Submissions S."/>
        </authorList>
    </citation>
    <scope>NUCLEOTIDE SEQUENCE [LARGE SCALE GENOMIC DNA]</scope>
    <source>
        <strain evidence="8">DSM 18887</strain>
    </source>
</reference>
<dbReference type="InterPro" id="IPR043502">
    <property type="entry name" value="DNA/RNA_pol_sf"/>
</dbReference>
<keyword evidence="3" id="KW-0741">SOS mutagenesis</keyword>
<dbReference type="PANTHER" id="PTHR11076">
    <property type="entry name" value="DNA REPAIR POLYMERASE UMUC / TRANSFERASE FAMILY MEMBER"/>
    <property type="match status" value="1"/>
</dbReference>
<accession>A0A1H9IMW3</accession>
<name>A0A1H9IMW3_9GAMM</name>
<gene>
    <name evidence="7" type="ORF">SAMN03080615_02666</name>
</gene>
<dbReference type="SUPFAM" id="SSF100879">
    <property type="entry name" value="Lesion bypass DNA polymerase (Y-family), little finger domain"/>
    <property type="match status" value="1"/>
</dbReference>
<keyword evidence="8" id="KW-1185">Reference proteome</keyword>
<dbReference type="Pfam" id="PF00817">
    <property type="entry name" value="IMS"/>
    <property type="match status" value="1"/>
</dbReference>
<evidence type="ECO:0000259" key="6">
    <source>
        <dbReference type="PROSITE" id="PS50173"/>
    </source>
</evidence>
<evidence type="ECO:0000256" key="2">
    <source>
        <dbReference type="ARBA" id="ARBA00022763"/>
    </source>
</evidence>
<sequence>MFALVDCNNFYASCERLFRPDLQGRPIVVLSNNDGCVVARSAEAKRLGIKMAVPLFQVQEQIDRENVAVFSSNYALYGDISARVMTVLEQEAPAVEIYSIDEAFLDLTGLETHFSLVEYGLQLKQRVYQYTGIHVSVGIAPTKTLAKLANHAAKQYPATQGVVDLSDPLRQRRLLGLLPVQEVWGVGRRLSSRLEQQGISTALALADSNTAWIHSHYSVTLERTVRELNGQPCMELEACPPPRQQILCSRSFAHRITEFNDMRSAIAQYAARAAEKLRQQKSLARVVTVFIRTNPHSQYEGFYSNSASRILSVPSADSRRLTATALRLLKSIWRPGHRYMKAGIMLSDLYLPGHFQPSLFDAPESPAVMRLMQVVDNINQCSPGQVRFAGELLSSGWQMQRNHLSPAYTTRWDQLPVVRA</sequence>
<comment type="similarity">
    <text evidence="1">Belongs to the DNA polymerase type-Y family.</text>
</comment>
<dbReference type="Pfam" id="PF11799">
    <property type="entry name" value="IMS_C"/>
    <property type="match status" value="1"/>
</dbReference>
<dbReference type="GO" id="GO:0005829">
    <property type="term" value="C:cytosol"/>
    <property type="evidence" value="ECO:0007669"/>
    <property type="project" value="TreeGrafter"/>
</dbReference>
<dbReference type="GO" id="GO:0003684">
    <property type="term" value="F:damaged DNA binding"/>
    <property type="evidence" value="ECO:0007669"/>
    <property type="project" value="InterPro"/>
</dbReference>
<keyword evidence="2" id="KW-0227">DNA damage</keyword>
<dbReference type="SUPFAM" id="SSF56672">
    <property type="entry name" value="DNA/RNA polymerases"/>
    <property type="match status" value="1"/>
</dbReference>
<dbReference type="PANTHER" id="PTHR11076:SF34">
    <property type="entry name" value="PROTEIN UMUC"/>
    <property type="match status" value="1"/>
</dbReference>
<feature type="domain" description="UmuC" evidence="6">
    <location>
        <begin position="2"/>
        <end position="187"/>
    </location>
</feature>
<dbReference type="Pfam" id="PF13438">
    <property type="entry name" value="DUF4113"/>
    <property type="match status" value="1"/>
</dbReference>
<dbReference type="GO" id="GO:0006281">
    <property type="term" value="P:DNA repair"/>
    <property type="evidence" value="ECO:0007669"/>
    <property type="project" value="UniProtKB-KW"/>
</dbReference>
<keyword evidence="4" id="KW-0234">DNA repair</keyword>
<evidence type="ECO:0000313" key="7">
    <source>
        <dbReference type="EMBL" id="SEQ76081.1"/>
    </source>
</evidence>
<dbReference type="Gene3D" id="3.30.70.270">
    <property type="match status" value="1"/>
</dbReference>
<organism evidence="7 8">
    <name type="scientific">Amphritea atlantica</name>
    <dbReference type="NCBI Taxonomy" id="355243"/>
    <lineage>
        <taxon>Bacteria</taxon>
        <taxon>Pseudomonadati</taxon>
        <taxon>Pseudomonadota</taxon>
        <taxon>Gammaproteobacteria</taxon>
        <taxon>Oceanospirillales</taxon>
        <taxon>Oceanospirillaceae</taxon>
        <taxon>Amphritea</taxon>
    </lineage>
</organism>
<dbReference type="InterPro" id="IPR043128">
    <property type="entry name" value="Rev_trsase/Diguanyl_cyclase"/>
</dbReference>
<dbReference type="InterPro" id="IPR050116">
    <property type="entry name" value="DNA_polymerase-Y"/>
</dbReference>